<reference evidence="2" key="1">
    <citation type="submission" date="2025-08" db="UniProtKB">
        <authorList>
            <consortium name="Ensembl"/>
        </authorList>
    </citation>
    <scope>IDENTIFICATION</scope>
</reference>
<evidence type="ECO:0000256" key="1">
    <source>
        <dbReference type="SAM" id="MobiDB-lite"/>
    </source>
</evidence>
<name>A0A8D0F9L3_STROC</name>
<dbReference type="AlphaFoldDB" id="A0A8D0F9L3"/>
<dbReference type="Ensembl" id="ENSSOCT00000012522.1">
    <property type="protein sequence ID" value="ENSSOCP00000012187.1"/>
    <property type="gene ID" value="ENSSOCG00000009288.1"/>
</dbReference>
<feature type="region of interest" description="Disordered" evidence="1">
    <location>
        <begin position="1"/>
        <end position="32"/>
    </location>
</feature>
<evidence type="ECO:0000313" key="3">
    <source>
        <dbReference type="Proteomes" id="UP000694551"/>
    </source>
</evidence>
<organism evidence="2 3">
    <name type="scientific">Strix occidentalis caurina</name>
    <name type="common">northern spotted owl</name>
    <dbReference type="NCBI Taxonomy" id="311401"/>
    <lineage>
        <taxon>Eukaryota</taxon>
        <taxon>Metazoa</taxon>
        <taxon>Chordata</taxon>
        <taxon>Craniata</taxon>
        <taxon>Vertebrata</taxon>
        <taxon>Euteleostomi</taxon>
        <taxon>Archelosauria</taxon>
        <taxon>Archosauria</taxon>
        <taxon>Dinosauria</taxon>
        <taxon>Saurischia</taxon>
        <taxon>Theropoda</taxon>
        <taxon>Coelurosauria</taxon>
        <taxon>Aves</taxon>
        <taxon>Neognathae</taxon>
        <taxon>Neoaves</taxon>
        <taxon>Telluraves</taxon>
        <taxon>Strigiformes</taxon>
        <taxon>Strigidae</taxon>
        <taxon>Strix</taxon>
    </lineage>
</organism>
<accession>A0A8D0F9L3</accession>
<keyword evidence="3" id="KW-1185">Reference proteome</keyword>
<reference evidence="2" key="2">
    <citation type="submission" date="2025-09" db="UniProtKB">
        <authorList>
            <consortium name="Ensembl"/>
        </authorList>
    </citation>
    <scope>IDENTIFICATION</scope>
</reference>
<protein>
    <submittedName>
        <fullName evidence="2">Uncharacterized protein</fullName>
    </submittedName>
</protein>
<evidence type="ECO:0000313" key="2">
    <source>
        <dbReference type="Ensembl" id="ENSSOCP00000012187.1"/>
    </source>
</evidence>
<proteinExistence type="predicted"/>
<dbReference type="Proteomes" id="UP000694551">
    <property type="component" value="Unplaced"/>
</dbReference>
<sequence length="85" mass="9290">EGKIPCGFGPALSGAEGARGQPGKRREWEEGKSKLQQVTRLSGFFIQDLGLRPSSLQAGRPPRFWLLEPSPDVLSPLCLCRSQLV</sequence>